<dbReference type="RefSeq" id="WP_068222274.1">
    <property type="nucleotide sequence ID" value="NZ_CP014623.1"/>
</dbReference>
<dbReference type="EMBL" id="CP014873">
    <property type="protein sequence ID" value="ANK61492.1"/>
    <property type="molecule type" value="Genomic_DNA"/>
</dbReference>
<sequence>METERQLLKEKQRKMLIYLADLYTQHVADHEAGSRPANCAICHEIKVVHEITTDLAQELKNSEKIGSIRRSRRPRQQQNVGVPIYRLTVRVGEVYLVRAVSLAAAIQVVLTNNQKVLAYATIDPTLYKTIPLTDLPERNLAVFVQKHPDFTGMIGRVRTSLVAS</sequence>
<name>A0A192GZR5_9LACO</name>
<evidence type="ECO:0000313" key="2">
    <source>
        <dbReference type="Proteomes" id="UP000078582"/>
    </source>
</evidence>
<gene>
    <name evidence="1" type="ORF">AYR53_01170</name>
</gene>
<proteinExistence type="predicted"/>
<accession>A0A192GZR5</accession>
<dbReference type="GeneID" id="42980847"/>
<keyword evidence="2" id="KW-1185">Reference proteome</keyword>
<organism evidence="1 2">
    <name type="scientific">Loigolactobacillus backii</name>
    <dbReference type="NCBI Taxonomy" id="375175"/>
    <lineage>
        <taxon>Bacteria</taxon>
        <taxon>Bacillati</taxon>
        <taxon>Bacillota</taxon>
        <taxon>Bacilli</taxon>
        <taxon>Lactobacillales</taxon>
        <taxon>Lactobacillaceae</taxon>
        <taxon>Loigolactobacillus</taxon>
    </lineage>
</organism>
<dbReference type="Proteomes" id="UP000078582">
    <property type="component" value="Chromosome"/>
</dbReference>
<dbReference type="KEGG" id="lbt:AYR52_00345"/>
<dbReference type="AlphaFoldDB" id="A0A192GZR5"/>
<dbReference type="STRING" id="375175.AYR53_01170"/>
<protein>
    <submittedName>
        <fullName evidence="1">Uncharacterized protein</fullName>
    </submittedName>
</protein>
<evidence type="ECO:0000313" key="1">
    <source>
        <dbReference type="EMBL" id="ANK61492.1"/>
    </source>
</evidence>
<reference evidence="1 2" key="1">
    <citation type="submission" date="2016-03" db="EMBL/GenBank/DDBJ databases">
        <title>Pediococcus and Lactobacillus from brewery environment - whole genome sequencing and assembly.</title>
        <authorList>
            <person name="Behr J."/>
            <person name="Geissler A.J."/>
            <person name="Vogel R.F."/>
        </authorList>
    </citation>
    <scope>NUCLEOTIDE SEQUENCE [LARGE SCALE GENOMIC DNA]</scope>
    <source>
        <strain evidence="1 2">TMW 1.1989</strain>
    </source>
</reference>
<dbReference type="OrthoDB" id="2292622at2"/>